<organism evidence="4 5">
    <name type="scientific">Lachancea nothofagi CBS 11611</name>
    <dbReference type="NCBI Taxonomy" id="1266666"/>
    <lineage>
        <taxon>Eukaryota</taxon>
        <taxon>Fungi</taxon>
        <taxon>Dikarya</taxon>
        <taxon>Ascomycota</taxon>
        <taxon>Saccharomycotina</taxon>
        <taxon>Saccharomycetes</taxon>
        <taxon>Saccharomycetales</taxon>
        <taxon>Saccharomycetaceae</taxon>
        <taxon>Lachancea</taxon>
    </lineage>
</organism>
<dbReference type="OrthoDB" id="538640at2759"/>
<reference evidence="5" key="1">
    <citation type="submission" date="2016-03" db="EMBL/GenBank/DDBJ databases">
        <authorList>
            <person name="Devillers Hugo."/>
        </authorList>
    </citation>
    <scope>NUCLEOTIDE SEQUENCE [LARGE SCALE GENOMIC DNA]</scope>
</reference>
<evidence type="ECO:0000256" key="1">
    <source>
        <dbReference type="ARBA" id="ARBA00007538"/>
    </source>
</evidence>
<dbReference type="EMBL" id="LT598447">
    <property type="protein sequence ID" value="SCV05767.1"/>
    <property type="molecule type" value="Genomic_DNA"/>
</dbReference>
<comment type="subcellular location">
    <subcellularLocation>
        <location evidence="3">Mitochondrion</location>
    </subcellularLocation>
</comment>
<dbReference type="GO" id="GO:0016884">
    <property type="term" value="F:carbon-nitrogen ligase activity, with glutamine as amido-N-donor"/>
    <property type="evidence" value="ECO:0007669"/>
    <property type="project" value="UniProtKB-UniRule"/>
</dbReference>
<dbReference type="Proteomes" id="UP000189911">
    <property type="component" value="Chromosome H"/>
</dbReference>
<dbReference type="InterPro" id="IPR019004">
    <property type="entry name" value="YqeY/Aim41"/>
</dbReference>
<evidence type="ECO:0000313" key="4">
    <source>
        <dbReference type="EMBL" id="SCV05767.1"/>
    </source>
</evidence>
<keyword evidence="2 3" id="KW-0496">Mitochondrion</keyword>
<gene>
    <name evidence="3" type="primary">AIM41</name>
    <name evidence="4" type="ORF">LANO_0H14730G</name>
</gene>
<evidence type="ECO:0000313" key="5">
    <source>
        <dbReference type="Proteomes" id="UP000189911"/>
    </source>
</evidence>
<dbReference type="AlphaFoldDB" id="A0A1G4KMH6"/>
<comment type="similarity">
    <text evidence="1 3">Belongs to the AIM41 family.</text>
</comment>
<dbReference type="Gene3D" id="1.10.1510.10">
    <property type="entry name" value="Uncharacterised protein YqeY/AIM41 PF09424, N-terminal domain"/>
    <property type="match status" value="1"/>
</dbReference>
<dbReference type="PANTHER" id="PTHR28055:SF1">
    <property type="entry name" value="ALTERED INHERITANCE OF MITOCHONDRIA PROTEIN 41, MITOCHONDRIAL"/>
    <property type="match status" value="1"/>
</dbReference>
<dbReference type="InterPro" id="IPR003789">
    <property type="entry name" value="Asn/Gln_tRNA_amidoTrase-B-like"/>
</dbReference>
<dbReference type="SUPFAM" id="SSF89095">
    <property type="entry name" value="GatB/YqeY motif"/>
    <property type="match status" value="1"/>
</dbReference>
<protein>
    <recommendedName>
        <fullName evidence="3">Altered inheritance of mitochondria protein 41</fullName>
    </recommendedName>
</protein>
<evidence type="ECO:0000256" key="3">
    <source>
        <dbReference type="RuleBase" id="RU365099"/>
    </source>
</evidence>
<dbReference type="GO" id="GO:0005739">
    <property type="term" value="C:mitochondrion"/>
    <property type="evidence" value="ECO:0007669"/>
    <property type="project" value="UniProtKB-SubCell"/>
</dbReference>
<accession>A0A1G4KMH6</accession>
<sequence length="187" mass="21216">MLGTRTTFRALNQLTNLRLVLARNINTQAYIDSVGMLKADLKRAMLARDELKKTTIRGVLSGIKNKEIDNKSKPLDEFALHDLYSKLIAQRNESIKEFKQNNRPELIEREESEIGVIQVYLNQLPVASKAEIDAKAIELLRQLHSVEPALQLKDVFGKVDWKSVPVDWKASAGMIRASIVAQFKNVF</sequence>
<dbReference type="PANTHER" id="PTHR28055">
    <property type="entry name" value="ALTERED INHERITANCE OF MITOCHONDRIA PROTEIN 41, MITOCHONDRIAL"/>
    <property type="match status" value="1"/>
</dbReference>
<evidence type="ECO:0000256" key="2">
    <source>
        <dbReference type="ARBA" id="ARBA00023128"/>
    </source>
</evidence>
<dbReference type="InterPro" id="IPR042184">
    <property type="entry name" value="YqeY/Aim41_N"/>
</dbReference>
<dbReference type="Pfam" id="PF09424">
    <property type="entry name" value="YqeY"/>
    <property type="match status" value="1"/>
</dbReference>
<proteinExistence type="inferred from homology"/>
<name>A0A1G4KMH6_9SACH</name>
<keyword evidence="5" id="KW-1185">Reference proteome</keyword>